<evidence type="ECO:0000313" key="2">
    <source>
        <dbReference type="Proteomes" id="UP000235786"/>
    </source>
</evidence>
<name>A0A2J6RNT9_HYAVF</name>
<dbReference type="EMBL" id="KZ613945">
    <property type="protein sequence ID" value="PMD40174.1"/>
    <property type="molecule type" value="Genomic_DNA"/>
</dbReference>
<keyword evidence="2" id="KW-1185">Reference proteome</keyword>
<reference evidence="1 2" key="1">
    <citation type="submission" date="2016-04" db="EMBL/GenBank/DDBJ databases">
        <title>A degradative enzymes factory behind the ericoid mycorrhizal symbiosis.</title>
        <authorList>
            <consortium name="DOE Joint Genome Institute"/>
            <person name="Martino E."/>
            <person name="Morin E."/>
            <person name="Grelet G."/>
            <person name="Kuo A."/>
            <person name="Kohler A."/>
            <person name="Daghino S."/>
            <person name="Barry K."/>
            <person name="Choi C."/>
            <person name="Cichocki N."/>
            <person name="Clum A."/>
            <person name="Copeland A."/>
            <person name="Hainaut M."/>
            <person name="Haridas S."/>
            <person name="Labutti K."/>
            <person name="Lindquist E."/>
            <person name="Lipzen A."/>
            <person name="Khouja H.-R."/>
            <person name="Murat C."/>
            <person name="Ohm R."/>
            <person name="Olson A."/>
            <person name="Spatafora J."/>
            <person name="Veneault-Fourrey C."/>
            <person name="Henrissat B."/>
            <person name="Grigoriev I."/>
            <person name="Martin F."/>
            <person name="Perotto S."/>
        </authorList>
    </citation>
    <scope>NUCLEOTIDE SEQUENCE [LARGE SCALE GENOMIC DNA]</scope>
    <source>
        <strain evidence="1 2">F</strain>
    </source>
</reference>
<gene>
    <name evidence="1" type="ORF">L207DRAFT_511723</name>
</gene>
<proteinExistence type="predicted"/>
<accession>A0A2J6RNT9</accession>
<sequence length="74" mass="8196">MLVIRYVLAPLLSGLPPPASVSASHLEQAEGLHRQTMQHDDCISPNPEHLEMLQWGNTRAKAPIRGRTSVECHC</sequence>
<dbReference type="Proteomes" id="UP000235786">
    <property type="component" value="Unassembled WGS sequence"/>
</dbReference>
<dbReference type="AlphaFoldDB" id="A0A2J6RNT9"/>
<evidence type="ECO:0000313" key="1">
    <source>
        <dbReference type="EMBL" id="PMD40174.1"/>
    </source>
</evidence>
<protein>
    <submittedName>
        <fullName evidence="1">Uncharacterized protein</fullName>
    </submittedName>
</protein>
<organism evidence="1 2">
    <name type="scientific">Hyaloscypha variabilis (strain UAMH 11265 / GT02V1 / F)</name>
    <name type="common">Meliniomyces variabilis</name>
    <dbReference type="NCBI Taxonomy" id="1149755"/>
    <lineage>
        <taxon>Eukaryota</taxon>
        <taxon>Fungi</taxon>
        <taxon>Dikarya</taxon>
        <taxon>Ascomycota</taxon>
        <taxon>Pezizomycotina</taxon>
        <taxon>Leotiomycetes</taxon>
        <taxon>Helotiales</taxon>
        <taxon>Hyaloscyphaceae</taxon>
        <taxon>Hyaloscypha</taxon>
        <taxon>Hyaloscypha variabilis</taxon>
    </lineage>
</organism>